<organism evidence="1 2">
    <name type="scientific">Myxococcus fulvus</name>
    <dbReference type="NCBI Taxonomy" id="33"/>
    <lineage>
        <taxon>Bacteria</taxon>
        <taxon>Pseudomonadati</taxon>
        <taxon>Myxococcota</taxon>
        <taxon>Myxococcia</taxon>
        <taxon>Myxococcales</taxon>
        <taxon>Cystobacterineae</taxon>
        <taxon>Myxococcaceae</taxon>
        <taxon>Myxococcus</taxon>
    </lineage>
</organism>
<proteinExistence type="predicted"/>
<dbReference type="AlphaFoldDB" id="A0A511T681"/>
<accession>A0A511T681</accession>
<comment type="caution">
    <text evidence="1">The sequence shown here is derived from an EMBL/GenBank/DDBJ whole genome shotgun (WGS) entry which is preliminary data.</text>
</comment>
<reference evidence="1 2" key="1">
    <citation type="submission" date="2019-07" db="EMBL/GenBank/DDBJ databases">
        <title>Whole genome shotgun sequence of Myxococcus fulvus NBRC 100333.</title>
        <authorList>
            <person name="Hosoyama A."/>
            <person name="Uohara A."/>
            <person name="Ohji S."/>
            <person name="Ichikawa N."/>
        </authorList>
    </citation>
    <scope>NUCLEOTIDE SEQUENCE [LARGE SCALE GENOMIC DNA]</scope>
    <source>
        <strain evidence="1 2">NBRC 100333</strain>
    </source>
</reference>
<sequence length="121" mass="13225">MSRTRTAIAILGSFLLGILSSVIARDFILDWWYGPAQFVVLDEDIELSDGHRQGMTCPGPPGGGVLAGTPLVVRAHGAKKLVELRFTYYGKDLPSTIDAADAPANRRRTRCVNPWEQSTPE</sequence>
<evidence type="ECO:0000313" key="1">
    <source>
        <dbReference type="EMBL" id="GEN09674.1"/>
    </source>
</evidence>
<dbReference type="Proteomes" id="UP000321514">
    <property type="component" value="Unassembled WGS sequence"/>
</dbReference>
<protein>
    <submittedName>
        <fullName evidence="1">Uncharacterized protein</fullName>
    </submittedName>
</protein>
<gene>
    <name evidence="1" type="ORF">MFU01_47110</name>
</gene>
<name>A0A511T681_MYXFU</name>
<evidence type="ECO:0000313" key="2">
    <source>
        <dbReference type="Proteomes" id="UP000321514"/>
    </source>
</evidence>
<dbReference type="EMBL" id="BJXR01000034">
    <property type="protein sequence ID" value="GEN09674.1"/>
    <property type="molecule type" value="Genomic_DNA"/>
</dbReference>